<keyword evidence="1" id="KW-0677">Repeat</keyword>
<evidence type="ECO:0000313" key="3">
    <source>
        <dbReference type="EMBL" id="MDQ0289235.1"/>
    </source>
</evidence>
<sequence>MSKHFIKIFTPKIILLAFVLLIAGGSSALFAYYLVRGHQRTMRFQEALKQLDAGNITFAKRLLNISINEDPNNELAFVKMAELMVQEGRWNNAAILWRRATILNPLKAEYRQAEIDALLRGRLYNSLLTVLEQDSKDTKLTPQQNSYLAYANYKLDRVLVAEDIYLNITDRETLLSPMARLLEIVLNIKKNSPEARLGQLAELAESKDPVVAFEALEHLARQFVLDDQPERAENALNRARDLNPECGTPLLGQFYFFNNNFAAAIPIFQEILDNGIDPATAVMLGEALASQNRLDDIHKLSEKYRVGNKTILQVGTYLDALQAFGRQDFEALRDNIKRVNGVYKTPVALMMSLHAAVYERDVNGIRQVVDSIRVTRDDTGLLEQAQAIVLPLIKAFFDEQNLIAAANLADLFRNPDKPDLFLTRVSLTGNFDKRLLQRRDVLTALQAFPDDPVVLRIAAALAMQNRQFDEAITHIERNLRNGNNTEPIRLQYILALQNTGQSDRAISQYQEVLKDNPDNRAMVYSYFAFCVSNNRKNELQALLTDTKQRPQPEQRYLVPYIEAELALLNNDIVSMVAALKKAIVEQPLSTDQREDVELIYRVAYLFALVDEIQPAIELYQRIADVYPMPIMIQLNLAELYASIGEHERALELAQAAWQANGSLLAVQECLGLRLVETKRYARAVQLLGLPVDSKKATPRALDAWRIATEALIKEAFTAKKYLDCLTLSQHLLRHFSSNQVALDHAAQCRAALGDAAP</sequence>
<proteinExistence type="predicted"/>
<keyword evidence="4" id="KW-1185">Reference proteome</keyword>
<dbReference type="InterPro" id="IPR051012">
    <property type="entry name" value="CellSynth/LPSAsmb/PSIAsmb"/>
</dbReference>
<dbReference type="Gene3D" id="1.25.40.10">
    <property type="entry name" value="Tetratricopeptide repeat domain"/>
    <property type="match status" value="3"/>
</dbReference>
<keyword evidence="2" id="KW-0802">TPR repeat</keyword>
<dbReference type="Proteomes" id="UP001238163">
    <property type="component" value="Unassembled WGS sequence"/>
</dbReference>
<evidence type="ECO:0000313" key="4">
    <source>
        <dbReference type="Proteomes" id="UP001238163"/>
    </source>
</evidence>
<protein>
    <submittedName>
        <fullName evidence="3">Zn-dependent protease</fullName>
    </submittedName>
</protein>
<dbReference type="GO" id="GO:0006508">
    <property type="term" value="P:proteolysis"/>
    <property type="evidence" value="ECO:0007669"/>
    <property type="project" value="UniProtKB-KW"/>
</dbReference>
<gene>
    <name evidence="3" type="ORF">J3R75_001342</name>
</gene>
<keyword evidence="3" id="KW-0645">Protease</keyword>
<accession>A0AAE3VEZ8</accession>
<dbReference type="SMART" id="SM00028">
    <property type="entry name" value="TPR"/>
    <property type="match status" value="4"/>
</dbReference>
<dbReference type="AlphaFoldDB" id="A0AAE3VEZ8"/>
<evidence type="ECO:0000256" key="1">
    <source>
        <dbReference type="ARBA" id="ARBA00022737"/>
    </source>
</evidence>
<dbReference type="SUPFAM" id="SSF48452">
    <property type="entry name" value="TPR-like"/>
    <property type="match status" value="2"/>
</dbReference>
<organism evidence="3 4">
    <name type="scientific">Oligosphaera ethanolica</name>
    <dbReference type="NCBI Taxonomy" id="760260"/>
    <lineage>
        <taxon>Bacteria</taxon>
        <taxon>Pseudomonadati</taxon>
        <taxon>Lentisphaerota</taxon>
        <taxon>Oligosphaeria</taxon>
        <taxon>Oligosphaerales</taxon>
        <taxon>Oligosphaeraceae</taxon>
        <taxon>Oligosphaera</taxon>
    </lineage>
</organism>
<dbReference type="PANTHER" id="PTHR45586">
    <property type="entry name" value="TPR REPEAT-CONTAINING PROTEIN PA4667"/>
    <property type="match status" value="1"/>
</dbReference>
<reference evidence="3" key="1">
    <citation type="submission" date="2023-07" db="EMBL/GenBank/DDBJ databases">
        <title>Genomic Encyclopedia of Type Strains, Phase IV (KMG-IV): sequencing the most valuable type-strain genomes for metagenomic binning, comparative biology and taxonomic classification.</title>
        <authorList>
            <person name="Goeker M."/>
        </authorList>
    </citation>
    <scope>NUCLEOTIDE SEQUENCE</scope>
    <source>
        <strain evidence="3">DSM 24202</strain>
    </source>
</reference>
<keyword evidence="3" id="KW-0378">Hydrolase</keyword>
<dbReference type="GO" id="GO:0008233">
    <property type="term" value="F:peptidase activity"/>
    <property type="evidence" value="ECO:0007669"/>
    <property type="project" value="UniProtKB-KW"/>
</dbReference>
<dbReference type="PANTHER" id="PTHR45586:SF1">
    <property type="entry name" value="LIPOPOLYSACCHARIDE ASSEMBLY PROTEIN B"/>
    <property type="match status" value="1"/>
</dbReference>
<comment type="caution">
    <text evidence="3">The sequence shown here is derived from an EMBL/GenBank/DDBJ whole genome shotgun (WGS) entry which is preliminary data.</text>
</comment>
<evidence type="ECO:0000256" key="2">
    <source>
        <dbReference type="ARBA" id="ARBA00022803"/>
    </source>
</evidence>
<dbReference type="EMBL" id="JAUSVL010000001">
    <property type="protein sequence ID" value="MDQ0289235.1"/>
    <property type="molecule type" value="Genomic_DNA"/>
</dbReference>
<dbReference type="InterPro" id="IPR011990">
    <property type="entry name" value="TPR-like_helical_dom_sf"/>
</dbReference>
<dbReference type="RefSeq" id="WP_307260612.1">
    <property type="nucleotide sequence ID" value="NZ_JAUSVL010000001.1"/>
</dbReference>
<name>A0AAE3VEZ8_9BACT</name>
<dbReference type="InterPro" id="IPR019734">
    <property type="entry name" value="TPR_rpt"/>
</dbReference>